<sequence>MVTAQPSPEEFDYRNAMTFVWLVVDGSLEAAFVIDGTDWHTSAEAKAGRDAVLAETENLLAVGNWETTYRRADEIARWPNWRDVRSDVRAGTFRLGAPRRSRPQPPGPGESTPATPPPAGALRFAEHHGQLVMAFPPGQGPVDPISTRRASGYGLNITTGEFEPDTRWAFEFANGADDDETWPLDADEFARSVEEHRMRYLSGNPTARLDHPEIFALYDTAAKTGLTEEIWRTTSRLWDQAHRRRAHYLADGEPVRVTWSDEGRAGMAYRVDHETGRLVATTEQDAQHVIASKARRVTEQSFREAVEAIRTRRQDETSGIETVPSYPTIAVTPVNLTEAQRIADQYLPADHHGHRNRVLEFDTCFIVVAVPETMASDTESAVHAVELSSGLCVIDRDTAGLSFWPGHAVAAVAEEYAAAKAAGRVVLEPEWPTEDEN</sequence>
<keyword evidence="3" id="KW-1185">Reference proteome</keyword>
<feature type="region of interest" description="Disordered" evidence="1">
    <location>
        <begin position="92"/>
        <end position="121"/>
    </location>
</feature>
<proteinExistence type="predicted"/>
<comment type="caution">
    <text evidence="2">The sequence shown here is derived from an EMBL/GenBank/DDBJ whole genome shotgun (WGS) entry which is preliminary data.</text>
</comment>
<evidence type="ECO:0000313" key="2">
    <source>
        <dbReference type="EMBL" id="MQY27917.1"/>
    </source>
</evidence>
<dbReference type="Proteomes" id="UP000431401">
    <property type="component" value="Unassembled WGS sequence"/>
</dbReference>
<accession>A0A7K0DQW1</accession>
<reference evidence="2 3" key="1">
    <citation type="submission" date="2019-10" db="EMBL/GenBank/DDBJ databases">
        <title>Nocardia macrotermitis sp. nov. and Nocardia aurantia sp. nov., isolated from the gut of fungus growing-termite Macrotermes natalensis.</title>
        <authorList>
            <person name="Benndorf R."/>
            <person name="Schwitalla J."/>
            <person name="Martin K."/>
            <person name="De Beer W."/>
            <person name="Kaster A.-K."/>
            <person name="Vollmers J."/>
            <person name="Poulsen M."/>
            <person name="Beemelmanns C."/>
        </authorList>
    </citation>
    <scope>NUCLEOTIDE SEQUENCE [LARGE SCALE GENOMIC DNA]</scope>
    <source>
        <strain evidence="2 3">RB56</strain>
    </source>
</reference>
<dbReference type="AlphaFoldDB" id="A0A7K0DQW1"/>
<feature type="compositionally biased region" description="Pro residues" evidence="1">
    <location>
        <begin position="103"/>
        <end position="119"/>
    </location>
</feature>
<organism evidence="2 3">
    <name type="scientific">Nocardia aurantia</name>
    <dbReference type="NCBI Taxonomy" id="2585199"/>
    <lineage>
        <taxon>Bacteria</taxon>
        <taxon>Bacillati</taxon>
        <taxon>Actinomycetota</taxon>
        <taxon>Actinomycetes</taxon>
        <taxon>Mycobacteriales</taxon>
        <taxon>Nocardiaceae</taxon>
        <taxon>Nocardia</taxon>
    </lineage>
</organism>
<protein>
    <submittedName>
        <fullName evidence="2">Uncharacterized protein</fullName>
    </submittedName>
</protein>
<evidence type="ECO:0000313" key="3">
    <source>
        <dbReference type="Proteomes" id="UP000431401"/>
    </source>
</evidence>
<evidence type="ECO:0000256" key="1">
    <source>
        <dbReference type="SAM" id="MobiDB-lite"/>
    </source>
</evidence>
<name>A0A7K0DQW1_9NOCA</name>
<gene>
    <name evidence="2" type="ORF">NRB56_35000</name>
</gene>
<dbReference type="EMBL" id="WEGI01000007">
    <property type="protein sequence ID" value="MQY27917.1"/>
    <property type="molecule type" value="Genomic_DNA"/>
</dbReference>